<gene>
    <name evidence="7" type="ORF">BED41_15245</name>
</gene>
<keyword evidence="4 6" id="KW-1133">Transmembrane helix</keyword>
<dbReference type="Pfam" id="PF01943">
    <property type="entry name" value="Polysacc_synt"/>
    <property type="match status" value="1"/>
</dbReference>
<evidence type="ECO:0000256" key="2">
    <source>
        <dbReference type="ARBA" id="ARBA00022475"/>
    </source>
</evidence>
<dbReference type="GO" id="GO:0005886">
    <property type="term" value="C:plasma membrane"/>
    <property type="evidence" value="ECO:0007669"/>
    <property type="project" value="UniProtKB-SubCell"/>
</dbReference>
<dbReference type="InterPro" id="IPR002797">
    <property type="entry name" value="Polysacc_synth"/>
</dbReference>
<feature type="transmembrane region" description="Helical" evidence="6">
    <location>
        <begin position="151"/>
        <end position="170"/>
    </location>
</feature>
<dbReference type="InterPro" id="IPR050833">
    <property type="entry name" value="Poly_Biosynth_Transport"/>
</dbReference>
<feature type="transmembrane region" description="Helical" evidence="6">
    <location>
        <begin position="323"/>
        <end position="340"/>
    </location>
</feature>
<keyword evidence="5 6" id="KW-0472">Membrane</keyword>
<proteinExistence type="predicted"/>
<evidence type="ECO:0000313" key="8">
    <source>
        <dbReference type="Proteomes" id="UP000093044"/>
    </source>
</evidence>
<dbReference type="EMBL" id="CP016757">
    <property type="protein sequence ID" value="ANZ46344.1"/>
    <property type="molecule type" value="Genomic_DNA"/>
</dbReference>
<keyword evidence="2" id="KW-1003">Cell membrane</keyword>
<dbReference type="GeneID" id="83059202"/>
<keyword evidence="3 6" id="KW-0812">Transmembrane</keyword>
<feature type="transmembrane region" description="Helical" evidence="6">
    <location>
        <begin position="361"/>
        <end position="382"/>
    </location>
</feature>
<dbReference type="OrthoDB" id="385011at2"/>
<protein>
    <recommendedName>
        <fullName evidence="9">Polysaccharide biosynthesis protein C-terminal domain-containing protein</fullName>
    </recommendedName>
</protein>
<reference evidence="7" key="1">
    <citation type="submission" date="2016-08" db="EMBL/GenBank/DDBJ databases">
        <title>Complete genome of Cloacibacillus porcorum.</title>
        <authorList>
            <person name="Looft T."/>
            <person name="Bayles D.O."/>
            <person name="Alt D.P."/>
        </authorList>
    </citation>
    <scope>NUCLEOTIDE SEQUENCE [LARGE SCALE GENOMIC DNA]</scope>
    <source>
        <strain evidence="7">CL-84</strain>
    </source>
</reference>
<feature type="transmembrane region" description="Helical" evidence="6">
    <location>
        <begin position="388"/>
        <end position="404"/>
    </location>
</feature>
<feature type="transmembrane region" description="Helical" evidence="6">
    <location>
        <begin position="258"/>
        <end position="277"/>
    </location>
</feature>
<accession>A0A1B2I8M3</accession>
<feature type="transmembrane region" description="Helical" evidence="6">
    <location>
        <begin position="176"/>
        <end position="196"/>
    </location>
</feature>
<evidence type="ECO:0000256" key="6">
    <source>
        <dbReference type="SAM" id="Phobius"/>
    </source>
</evidence>
<feature type="transmembrane region" description="Helical" evidence="6">
    <location>
        <begin position="85"/>
        <end position="107"/>
    </location>
</feature>
<evidence type="ECO:0000256" key="5">
    <source>
        <dbReference type="ARBA" id="ARBA00023136"/>
    </source>
</evidence>
<evidence type="ECO:0000256" key="4">
    <source>
        <dbReference type="ARBA" id="ARBA00022989"/>
    </source>
</evidence>
<comment type="subcellular location">
    <subcellularLocation>
        <location evidence="1">Cell membrane</location>
        <topology evidence="1">Multi-pass membrane protein</topology>
    </subcellularLocation>
</comment>
<dbReference type="PANTHER" id="PTHR30250">
    <property type="entry name" value="PST FAMILY PREDICTED COLANIC ACID TRANSPORTER"/>
    <property type="match status" value="1"/>
</dbReference>
<dbReference type="AlphaFoldDB" id="A0A1B2I8M3"/>
<organism evidence="7 8">
    <name type="scientific">Cloacibacillus porcorum</name>
    <dbReference type="NCBI Taxonomy" id="1197717"/>
    <lineage>
        <taxon>Bacteria</taxon>
        <taxon>Thermotogati</taxon>
        <taxon>Synergistota</taxon>
        <taxon>Synergistia</taxon>
        <taxon>Synergistales</taxon>
        <taxon>Synergistaceae</taxon>
        <taxon>Cloacibacillus</taxon>
    </lineage>
</organism>
<feature type="transmembrane region" description="Helical" evidence="6">
    <location>
        <begin position="119"/>
        <end position="139"/>
    </location>
</feature>
<feature type="transmembrane region" description="Helical" evidence="6">
    <location>
        <begin position="298"/>
        <end position="317"/>
    </location>
</feature>
<feature type="transmembrane region" description="Helical" evidence="6">
    <location>
        <begin position="12"/>
        <end position="35"/>
    </location>
</feature>
<feature type="transmembrane region" description="Helical" evidence="6">
    <location>
        <begin position="217"/>
        <end position="238"/>
    </location>
</feature>
<evidence type="ECO:0008006" key="9">
    <source>
        <dbReference type="Google" id="ProtNLM"/>
    </source>
</evidence>
<name>A0A1B2I8M3_9BACT</name>
<dbReference type="STRING" id="1197717.BED41_15245"/>
<dbReference type="PANTHER" id="PTHR30250:SF11">
    <property type="entry name" value="O-ANTIGEN TRANSPORTER-RELATED"/>
    <property type="match status" value="1"/>
</dbReference>
<dbReference type="RefSeq" id="WP_066748300.1">
    <property type="nucleotide sequence ID" value="NZ_CP016757.1"/>
</dbReference>
<feature type="transmembrane region" description="Helical" evidence="6">
    <location>
        <begin position="55"/>
        <end position="73"/>
    </location>
</feature>
<evidence type="ECO:0000313" key="7">
    <source>
        <dbReference type="EMBL" id="ANZ46344.1"/>
    </source>
</evidence>
<sequence length="414" mass="46958">MTESLLKNKGIRGFIQVLFSNCILILMGVISSFIVPSSITPEEFGYWQTYLLYEAYVGLVLFGYCDGIYLRYGGKEYRQLPKRRFTAFFCIMLLYLVIVCTVFVAIVFSSDMGAKNSCIFYAVAISMLLRCLISFFVLINQATARFNIYSIGNIIEKIFFVCLVIIAMFFWDISMYSLIIISLSGQLLALIYNIASSRELFILPLQFKRGVFKEMKANIAAGFPLTMYGIASMLMTGIGKFSVEHYLGKEQFGYYSFAFPMMAIISQVVAAASLVLFPILKQSHERNIKRLLDFSDKWSIPVFIAVMLVYIPASIIVKTFLPAYTPTLSCLLILLPMIFFQAKITMVYNTILKVKRQERTMMTISFMAVICCAVLTIATLIIHPSLTGIASATTVSYLIWQLLLKRSIRIHVPR</sequence>
<dbReference type="Proteomes" id="UP000093044">
    <property type="component" value="Chromosome"/>
</dbReference>
<evidence type="ECO:0000256" key="1">
    <source>
        <dbReference type="ARBA" id="ARBA00004651"/>
    </source>
</evidence>
<evidence type="ECO:0000256" key="3">
    <source>
        <dbReference type="ARBA" id="ARBA00022692"/>
    </source>
</evidence>
<keyword evidence="8" id="KW-1185">Reference proteome</keyword>
<dbReference type="KEGG" id="cpor:BED41_15245"/>